<sequence length="218" mass="25525">MPFGYQKLGNEQRLTDIDLETRHPEMRKKKHEIRLVPVIKDVLLVLLSITAVALSFKLHFLPTRKSCDCGNSTAEARSLGCRYDSIGAAWLPHHCIDQELMDEFEMSGDGPDGRWQYWADSNHTRLFSIEEVAELANTPGELFFTTPRWHFMHCFFYWRKQQRSKFTGVTIEIRYDNERHVKHCGKMFEDSGHSAWSYVELHSDNLEEPDFVKDIVIM</sequence>
<dbReference type="AlphaFoldDB" id="A0A175WBK7"/>
<evidence type="ECO:0000313" key="1">
    <source>
        <dbReference type="EMBL" id="KXX81087.1"/>
    </source>
</evidence>
<dbReference type="OrthoDB" id="4571067at2759"/>
<accession>A0A175WBK7</accession>
<dbReference type="InterPro" id="IPR053008">
    <property type="entry name" value="Phomopsin_biosynth_assoc"/>
</dbReference>
<reference evidence="1 2" key="1">
    <citation type="journal article" date="2016" name="Genome Announc.">
        <title>Genome Sequence of Madurella mycetomatis mm55, Isolated from a Human Mycetoma Case in Sudan.</title>
        <authorList>
            <person name="Smit S."/>
            <person name="Derks M.F."/>
            <person name="Bervoets S."/>
            <person name="Fahal A."/>
            <person name="van Leeuwen W."/>
            <person name="van Belkum A."/>
            <person name="van de Sande W.W."/>
        </authorList>
    </citation>
    <scope>NUCLEOTIDE SEQUENCE [LARGE SCALE GENOMIC DNA]</scope>
    <source>
        <strain evidence="2">mm55</strain>
    </source>
</reference>
<gene>
    <name evidence="1" type="ORF">MMYC01_202792</name>
</gene>
<protein>
    <submittedName>
        <fullName evidence="1">Pre-mRNA-splicing factor SLU7</fullName>
    </submittedName>
</protein>
<dbReference type="EMBL" id="LCTW02000043">
    <property type="protein sequence ID" value="KXX81087.1"/>
    <property type="molecule type" value="Genomic_DNA"/>
</dbReference>
<dbReference type="PANTHER" id="PTHR35896:SF3">
    <property type="entry name" value="MAJOR FACILITATOR SUPERFAMILY TRANSPORTER"/>
    <property type="match status" value="1"/>
</dbReference>
<evidence type="ECO:0000313" key="2">
    <source>
        <dbReference type="Proteomes" id="UP000078237"/>
    </source>
</evidence>
<dbReference type="VEuPathDB" id="FungiDB:MMYC01_202792"/>
<dbReference type="Proteomes" id="UP000078237">
    <property type="component" value="Unassembled WGS sequence"/>
</dbReference>
<proteinExistence type="predicted"/>
<name>A0A175WBK7_9PEZI</name>
<organism evidence="1 2">
    <name type="scientific">Madurella mycetomatis</name>
    <dbReference type="NCBI Taxonomy" id="100816"/>
    <lineage>
        <taxon>Eukaryota</taxon>
        <taxon>Fungi</taxon>
        <taxon>Dikarya</taxon>
        <taxon>Ascomycota</taxon>
        <taxon>Pezizomycotina</taxon>
        <taxon>Sordariomycetes</taxon>
        <taxon>Sordariomycetidae</taxon>
        <taxon>Sordariales</taxon>
        <taxon>Sordariales incertae sedis</taxon>
        <taxon>Madurella</taxon>
    </lineage>
</organism>
<comment type="caution">
    <text evidence="1">The sequence shown here is derived from an EMBL/GenBank/DDBJ whole genome shotgun (WGS) entry which is preliminary data.</text>
</comment>
<keyword evidence="2" id="KW-1185">Reference proteome</keyword>
<dbReference type="PANTHER" id="PTHR35896">
    <property type="entry name" value="IG-LIKE DOMAIN-CONTAINING PROTEIN"/>
    <property type="match status" value="1"/>
</dbReference>
<dbReference type="STRING" id="100816.A0A175WBK7"/>